<proteinExistence type="predicted"/>
<keyword evidence="2" id="KW-1185">Reference proteome</keyword>
<reference evidence="1" key="1">
    <citation type="submission" date="2021-03" db="EMBL/GenBank/DDBJ databases">
        <authorList>
            <consortium name="DOE Joint Genome Institute"/>
            <person name="Ahrendt S."/>
            <person name="Looney B.P."/>
            <person name="Miyauchi S."/>
            <person name="Morin E."/>
            <person name="Drula E."/>
            <person name="Courty P.E."/>
            <person name="Chicoki N."/>
            <person name="Fauchery L."/>
            <person name="Kohler A."/>
            <person name="Kuo A."/>
            <person name="Labutti K."/>
            <person name="Pangilinan J."/>
            <person name="Lipzen A."/>
            <person name="Riley R."/>
            <person name="Andreopoulos W."/>
            <person name="He G."/>
            <person name="Johnson J."/>
            <person name="Barry K.W."/>
            <person name="Grigoriev I.V."/>
            <person name="Nagy L."/>
            <person name="Hibbett D."/>
            <person name="Henrissat B."/>
            <person name="Matheny P.B."/>
            <person name="Labbe J."/>
            <person name="Martin F."/>
        </authorList>
    </citation>
    <scope>NUCLEOTIDE SEQUENCE</scope>
    <source>
        <strain evidence="1">HHB10654</strain>
    </source>
</reference>
<evidence type="ECO:0000313" key="2">
    <source>
        <dbReference type="Proteomes" id="UP000814140"/>
    </source>
</evidence>
<sequence>MSFSILPSRDVSILNNDSYYSESEPHQQYPTPLDISPLVQAAVSGRRIEIPDINLILSFPGFPRNGEDANVILDFVRDTQMEFQAQRFRARFHLLRLQRLLEIEASLRAQRAPQSDAGSLEQGCGPSWRRRASSLVRRYLFRQEEFPATFKREVTFWEREYRLAEDQLLRARSAIAPTYAQLGRRGIQLDLSRALVLPAMWVENERMEELVGRSASGEGEGEEASR</sequence>
<comment type="caution">
    <text evidence="1">The sequence shown here is derived from an EMBL/GenBank/DDBJ whole genome shotgun (WGS) entry which is preliminary data.</text>
</comment>
<accession>A0ACB8SGW9</accession>
<gene>
    <name evidence="1" type="ORF">BV25DRAFT_1921600</name>
</gene>
<organism evidence="1 2">
    <name type="scientific">Artomyces pyxidatus</name>
    <dbReference type="NCBI Taxonomy" id="48021"/>
    <lineage>
        <taxon>Eukaryota</taxon>
        <taxon>Fungi</taxon>
        <taxon>Dikarya</taxon>
        <taxon>Basidiomycota</taxon>
        <taxon>Agaricomycotina</taxon>
        <taxon>Agaricomycetes</taxon>
        <taxon>Russulales</taxon>
        <taxon>Auriscalpiaceae</taxon>
        <taxon>Artomyces</taxon>
    </lineage>
</organism>
<name>A0ACB8SGW9_9AGAM</name>
<protein>
    <submittedName>
        <fullName evidence="1">Uncharacterized protein</fullName>
    </submittedName>
</protein>
<reference evidence="1" key="2">
    <citation type="journal article" date="2022" name="New Phytol.">
        <title>Evolutionary transition to the ectomycorrhizal habit in the genomes of a hyperdiverse lineage of mushroom-forming fungi.</title>
        <authorList>
            <person name="Looney B."/>
            <person name="Miyauchi S."/>
            <person name="Morin E."/>
            <person name="Drula E."/>
            <person name="Courty P.E."/>
            <person name="Kohler A."/>
            <person name="Kuo A."/>
            <person name="LaButti K."/>
            <person name="Pangilinan J."/>
            <person name="Lipzen A."/>
            <person name="Riley R."/>
            <person name="Andreopoulos W."/>
            <person name="He G."/>
            <person name="Johnson J."/>
            <person name="Nolan M."/>
            <person name="Tritt A."/>
            <person name="Barry K.W."/>
            <person name="Grigoriev I.V."/>
            <person name="Nagy L.G."/>
            <person name="Hibbett D."/>
            <person name="Henrissat B."/>
            <person name="Matheny P.B."/>
            <person name="Labbe J."/>
            <person name="Martin F.M."/>
        </authorList>
    </citation>
    <scope>NUCLEOTIDE SEQUENCE</scope>
    <source>
        <strain evidence="1">HHB10654</strain>
    </source>
</reference>
<evidence type="ECO:0000313" key="1">
    <source>
        <dbReference type="EMBL" id="KAI0055693.1"/>
    </source>
</evidence>
<dbReference type="EMBL" id="MU277282">
    <property type="protein sequence ID" value="KAI0055693.1"/>
    <property type="molecule type" value="Genomic_DNA"/>
</dbReference>
<dbReference type="Proteomes" id="UP000814140">
    <property type="component" value="Unassembled WGS sequence"/>
</dbReference>